<accession>A0A543CL97</accession>
<feature type="chain" id="PRO_5022180266" description="Carboxypeptidase family protein" evidence="1">
    <location>
        <begin position="25"/>
        <end position="444"/>
    </location>
</feature>
<feature type="signal peptide" evidence="1">
    <location>
        <begin position="1"/>
        <end position="24"/>
    </location>
</feature>
<evidence type="ECO:0008006" key="4">
    <source>
        <dbReference type="Google" id="ProtNLM"/>
    </source>
</evidence>
<gene>
    <name evidence="2" type="ORF">FB559_3266</name>
</gene>
<proteinExistence type="predicted"/>
<evidence type="ECO:0000256" key="1">
    <source>
        <dbReference type="SAM" id="SignalP"/>
    </source>
</evidence>
<name>A0A543CL97_9ACTN</name>
<dbReference type="EMBL" id="VFOZ01000001">
    <property type="protein sequence ID" value="TQL97667.1"/>
    <property type="molecule type" value="Genomic_DNA"/>
</dbReference>
<keyword evidence="3" id="KW-1185">Reference proteome</keyword>
<evidence type="ECO:0000313" key="3">
    <source>
        <dbReference type="Proteomes" id="UP000316096"/>
    </source>
</evidence>
<keyword evidence="1" id="KW-0732">Signal</keyword>
<dbReference type="OrthoDB" id="3447380at2"/>
<dbReference type="AlphaFoldDB" id="A0A543CL97"/>
<dbReference type="RefSeq" id="WP_141956372.1">
    <property type="nucleotide sequence ID" value="NZ_VFOZ01000001.1"/>
</dbReference>
<comment type="caution">
    <text evidence="2">The sequence shown here is derived from an EMBL/GenBank/DDBJ whole genome shotgun (WGS) entry which is preliminary data.</text>
</comment>
<dbReference type="Proteomes" id="UP000316096">
    <property type="component" value="Unassembled WGS sequence"/>
</dbReference>
<sequence length="444" mass="47349">MFRALGAVLAAGLILAAAQVPATADTRAPARFSEFSVTPTSLDVDHPTATYTGRLVFTGADGTDQGVPGARVCLDKDGRCVATTETDADGRFSSPVTLSSTGAQPQLRDGEAEAFFNGDAERQSTFVGSGIALHVTQVQARITMGFDHTPSVVGDPVEVSGLLERQTPDGGWIGVVGQTVRVFVDGTRIAEGTTAADGTYRISTRVPVSDEGFWGVETPLPGRGYPYTVAFANTWQRAAHRTLVTGFNAAPEPVRKGAKLTATGRVMRVTADGSTEPATDYPVLQFSADGKKWTDLYEDHPNSQGYFSLSTPAERDGYWRVRTEDWPDLPSTSSVDYVDVGYRTAISGFNASPEPIAKGRRLTVAGTLKRDTTAWKAFSGQSVKIYFAAKGATSWTYEGTAKTSSTGHFSHTFTAAKDGTWRAIYAGSTTYVTVTGPGDYVDVR</sequence>
<organism evidence="2 3">
    <name type="scientific">Actinoallomurus bryophytorum</name>
    <dbReference type="NCBI Taxonomy" id="1490222"/>
    <lineage>
        <taxon>Bacteria</taxon>
        <taxon>Bacillati</taxon>
        <taxon>Actinomycetota</taxon>
        <taxon>Actinomycetes</taxon>
        <taxon>Streptosporangiales</taxon>
        <taxon>Thermomonosporaceae</taxon>
        <taxon>Actinoallomurus</taxon>
    </lineage>
</organism>
<evidence type="ECO:0000313" key="2">
    <source>
        <dbReference type="EMBL" id="TQL97667.1"/>
    </source>
</evidence>
<protein>
    <recommendedName>
        <fullName evidence="4">Carboxypeptidase family protein</fullName>
    </recommendedName>
</protein>
<reference evidence="2 3" key="1">
    <citation type="submission" date="2019-06" db="EMBL/GenBank/DDBJ databases">
        <title>Sequencing the genomes of 1000 actinobacteria strains.</title>
        <authorList>
            <person name="Klenk H.-P."/>
        </authorList>
    </citation>
    <scope>NUCLEOTIDE SEQUENCE [LARGE SCALE GENOMIC DNA]</scope>
    <source>
        <strain evidence="2 3">DSM 102200</strain>
    </source>
</reference>